<accession>A0AAV9ZB02</accession>
<protein>
    <recommendedName>
        <fullName evidence="3">F-box domain-containing protein</fullName>
    </recommendedName>
</protein>
<evidence type="ECO:0000313" key="2">
    <source>
        <dbReference type="Proteomes" id="UP001362999"/>
    </source>
</evidence>
<organism evidence="1 2">
    <name type="scientific">Favolaschia claudopus</name>
    <dbReference type="NCBI Taxonomy" id="2862362"/>
    <lineage>
        <taxon>Eukaryota</taxon>
        <taxon>Fungi</taxon>
        <taxon>Dikarya</taxon>
        <taxon>Basidiomycota</taxon>
        <taxon>Agaricomycotina</taxon>
        <taxon>Agaricomycetes</taxon>
        <taxon>Agaricomycetidae</taxon>
        <taxon>Agaricales</taxon>
        <taxon>Marasmiineae</taxon>
        <taxon>Mycenaceae</taxon>
        <taxon>Favolaschia</taxon>
    </lineage>
</organism>
<dbReference type="Proteomes" id="UP001362999">
    <property type="component" value="Unassembled WGS sequence"/>
</dbReference>
<reference evidence="1 2" key="1">
    <citation type="journal article" date="2024" name="J Genomics">
        <title>Draft genome sequencing and assembly of Favolaschia claudopus CIRM-BRFM 2984 isolated from oak limbs.</title>
        <authorList>
            <person name="Navarro D."/>
            <person name="Drula E."/>
            <person name="Chaduli D."/>
            <person name="Cazenave R."/>
            <person name="Ahrendt S."/>
            <person name="Wang J."/>
            <person name="Lipzen A."/>
            <person name="Daum C."/>
            <person name="Barry K."/>
            <person name="Grigoriev I.V."/>
            <person name="Favel A."/>
            <person name="Rosso M.N."/>
            <person name="Martin F."/>
        </authorList>
    </citation>
    <scope>NUCLEOTIDE SEQUENCE [LARGE SCALE GENOMIC DNA]</scope>
    <source>
        <strain evidence="1 2">CIRM-BRFM 2984</strain>
    </source>
</reference>
<name>A0AAV9ZB02_9AGAR</name>
<dbReference type="AlphaFoldDB" id="A0AAV9ZB02"/>
<evidence type="ECO:0000313" key="1">
    <source>
        <dbReference type="EMBL" id="KAK6977493.1"/>
    </source>
</evidence>
<dbReference type="EMBL" id="JAWWNJ010000167">
    <property type="protein sequence ID" value="KAK6977493.1"/>
    <property type="molecule type" value="Genomic_DNA"/>
</dbReference>
<evidence type="ECO:0008006" key="3">
    <source>
        <dbReference type="Google" id="ProtNLM"/>
    </source>
</evidence>
<sequence length="516" mass="58151">MLPDEIISEILSPALNVSNERFAATERISPFATYSVSSSAYLLVCKAWLRVATPLLYRVVVLRSTSQANALEETLQDHPELGRFIKKLRVEGGYGPAMHTILQSAPNIQDLFISLCIWSTDRTAGLRKGLALLNPRRVIIDDPSACDPPHNKQLDTLMQTLWACIRSWDNLKVFSMPYGFGSEEWRSVRARNFISSLEECASVHTIQLTSYFSKFHDFLRLLPSISSLETVEFTDSTLRPAINRIPELKALAQFKPNLVFRPTPSTSTTTKTPTPSQCKPTNPTFIPMSSTSVKTCESIWDRILFFAMSIDYDELSCISTPIYSRRPGILQVCKPFYRIALPHLYHSLHLTPKNAPSIATQLQHHKDNDTLRLGACIHSIRSFHAPTASLLAILSHATNLQFLLVSEWGGEFQRGVESLPFPALHTLILPPYLRDPTPFLLFLKTGGGTLRRLLLPENLDKDTPPILDLCPNLVQLEFRGEYDVSQTAVKNEHRALRRISAMRMSPFVFFLLSFGL</sequence>
<comment type="caution">
    <text evidence="1">The sequence shown here is derived from an EMBL/GenBank/DDBJ whole genome shotgun (WGS) entry which is preliminary data.</text>
</comment>
<proteinExistence type="predicted"/>
<keyword evidence="2" id="KW-1185">Reference proteome</keyword>
<gene>
    <name evidence="1" type="ORF">R3P38DRAFT_3123259</name>
</gene>